<proteinExistence type="predicted"/>
<protein>
    <submittedName>
        <fullName evidence="1">Uncharacterized protein</fullName>
    </submittedName>
</protein>
<dbReference type="AlphaFoldDB" id="A0A2K8Z7R8"/>
<evidence type="ECO:0000313" key="2">
    <source>
        <dbReference type="Proteomes" id="UP000232883"/>
    </source>
</evidence>
<dbReference type="EMBL" id="CP025096">
    <property type="protein sequence ID" value="AUD05915.1"/>
    <property type="molecule type" value="Genomic_DNA"/>
</dbReference>
<name>A0A2K8Z7R8_9BACT</name>
<dbReference type="Proteomes" id="UP000232883">
    <property type="component" value="Chromosome"/>
</dbReference>
<organism evidence="1 2">
    <name type="scientific">Spirosoma pollinicola</name>
    <dbReference type="NCBI Taxonomy" id="2057025"/>
    <lineage>
        <taxon>Bacteria</taxon>
        <taxon>Pseudomonadati</taxon>
        <taxon>Bacteroidota</taxon>
        <taxon>Cytophagia</taxon>
        <taxon>Cytophagales</taxon>
        <taxon>Cytophagaceae</taxon>
        <taxon>Spirosoma</taxon>
    </lineage>
</organism>
<evidence type="ECO:0000313" key="1">
    <source>
        <dbReference type="EMBL" id="AUD05915.1"/>
    </source>
</evidence>
<gene>
    <name evidence="1" type="ORF">CWM47_31170</name>
</gene>
<dbReference type="RefSeq" id="WP_100992466.1">
    <property type="nucleotide sequence ID" value="NZ_CP025096.1"/>
</dbReference>
<dbReference type="KEGG" id="spir:CWM47_31170"/>
<keyword evidence="2" id="KW-1185">Reference proteome</keyword>
<sequence length="122" mass="12631">MLSLADTTDLLDQTTTQLMGESDALTPQAGIALIDSWLAPLQVGENSRPLADQLVTLKVLLAANPVDESAVRGVVGPLAEQLTLFSTQMGGEGEMPALLEGLATALRQASDGSKADTAESPK</sequence>
<reference evidence="1 2" key="1">
    <citation type="submission" date="2017-11" db="EMBL/GenBank/DDBJ databases">
        <title>Taxonomic description and genome sequences of Spirosoma HA7 sp. nov., isolated from pollen microhabitat of Corylus avellana.</title>
        <authorList>
            <person name="Ambika Manirajan B."/>
            <person name="Suarez C."/>
            <person name="Ratering S."/>
            <person name="Geissler-Plaum R."/>
            <person name="Cardinale M."/>
            <person name="Sylvia S."/>
        </authorList>
    </citation>
    <scope>NUCLEOTIDE SEQUENCE [LARGE SCALE GENOMIC DNA]</scope>
    <source>
        <strain evidence="1 2">HA7</strain>
    </source>
</reference>
<accession>A0A2K8Z7R8</accession>
<dbReference type="OrthoDB" id="964226at2"/>